<sequence length="445" mass="50623">MLEKQNIEWKESWRNEYFEWISAFANAEGGKLFIGINDKGEVVGVDDYEKLLVNLPNQIRDLLGVICEVNHHSKDDLNYIEIVINAYSVPISYKGKYYIRSGSTTQTLNGATLNDFLLKKAGVNWDEVIEPKASIKDIDLNAVEVFKKSATSSNRLFFSKSDTDTEAILKNLRLIDNDGNYKRAAILLFGKDPLAFCTPAFIKIGKFGDTGSELLNQDEVEGNAFEQADKVLEVLDKKYFTKSISYEGNQRIETPEYPYAAIREILLNAIAHRVYETSAITVRIFEDRLEIWNIGELPEQLSTEDLKTTHNSYPRNPLIAQVFYKGGLIESWGRGTIKIIEECKRHGLSEPHIEEKGGGVSVTIFKDIYNDKYLSKLDLNERQKNAIQYIKENGFITSGLYQDKLDVPKSTTRRDIDELLELKIIKSEGIGKATKYFICAEGYRS</sequence>
<evidence type="ECO:0000259" key="1">
    <source>
        <dbReference type="Pfam" id="PF04326"/>
    </source>
</evidence>
<dbReference type="PANTHER" id="PTHR30595:SF6">
    <property type="entry name" value="SCHLAFEN ALBA-2 DOMAIN-CONTAINING PROTEIN"/>
    <property type="match status" value="1"/>
</dbReference>
<dbReference type="AlphaFoldDB" id="A0A4S1E013"/>
<keyword evidence="3" id="KW-1185">Reference proteome</keyword>
<dbReference type="InterPro" id="IPR038461">
    <property type="entry name" value="Schlafen_AlbA_2_dom_sf"/>
</dbReference>
<dbReference type="PANTHER" id="PTHR30595">
    <property type="entry name" value="GLPR-RELATED TRANSCRIPTIONAL REPRESSOR"/>
    <property type="match status" value="1"/>
</dbReference>
<dbReference type="Gene3D" id="3.30.565.60">
    <property type="match status" value="1"/>
</dbReference>
<gene>
    <name evidence="2" type="ORF">EM932_06260</name>
</gene>
<evidence type="ECO:0000313" key="2">
    <source>
        <dbReference type="EMBL" id="TGV03625.1"/>
    </source>
</evidence>
<dbReference type="InterPro" id="IPR007421">
    <property type="entry name" value="Schlafen_AlbA_2_dom"/>
</dbReference>
<proteinExistence type="predicted"/>
<dbReference type="Gene3D" id="3.30.950.30">
    <property type="entry name" value="Schlafen, AAA domain"/>
    <property type="match status" value="1"/>
</dbReference>
<reference evidence="2 3" key="1">
    <citation type="submission" date="2019-04" db="EMBL/GenBank/DDBJ databases">
        <authorList>
            <person name="Liu A."/>
        </authorList>
    </citation>
    <scope>NUCLEOTIDE SEQUENCE [LARGE SCALE GENOMIC DNA]</scope>
    <source>
        <strain evidence="2 3">RZ03</strain>
    </source>
</reference>
<protein>
    <submittedName>
        <fullName evidence="2">Transcriptional regulator</fullName>
    </submittedName>
</protein>
<comment type="caution">
    <text evidence="2">The sequence shown here is derived from an EMBL/GenBank/DDBJ whole genome shotgun (WGS) entry which is preliminary data.</text>
</comment>
<evidence type="ECO:0000313" key="3">
    <source>
        <dbReference type="Proteomes" id="UP000307602"/>
    </source>
</evidence>
<accession>A0A4S1E013</accession>
<dbReference type="InterPro" id="IPR038475">
    <property type="entry name" value="RecG_C_sf"/>
</dbReference>
<name>A0A4S1E013_9FLAO</name>
<dbReference type="OrthoDB" id="9807907at2"/>
<dbReference type="Proteomes" id="UP000307602">
    <property type="component" value="Unassembled WGS sequence"/>
</dbReference>
<dbReference type="RefSeq" id="WP_135876319.1">
    <property type="nucleotide sequence ID" value="NZ_SRSO01000006.1"/>
</dbReference>
<dbReference type="EMBL" id="SRSO01000006">
    <property type="protein sequence ID" value="TGV03625.1"/>
    <property type="molecule type" value="Genomic_DNA"/>
</dbReference>
<organism evidence="2 3">
    <name type="scientific">Flavivirga rizhaonensis</name>
    <dbReference type="NCBI Taxonomy" id="2559571"/>
    <lineage>
        <taxon>Bacteria</taxon>
        <taxon>Pseudomonadati</taxon>
        <taxon>Bacteroidota</taxon>
        <taxon>Flavobacteriia</taxon>
        <taxon>Flavobacteriales</taxon>
        <taxon>Flavobacteriaceae</taxon>
        <taxon>Flavivirga</taxon>
    </lineage>
</organism>
<dbReference type="SUPFAM" id="SSF46785">
    <property type="entry name" value="Winged helix' DNA-binding domain"/>
    <property type="match status" value="1"/>
</dbReference>
<dbReference type="Pfam" id="PF04326">
    <property type="entry name" value="SLFN_AlbA_2"/>
    <property type="match status" value="1"/>
</dbReference>
<dbReference type="Pfam" id="PF13749">
    <property type="entry name" value="HATPase_c_4"/>
    <property type="match status" value="1"/>
</dbReference>
<dbReference type="InterPro" id="IPR036390">
    <property type="entry name" value="WH_DNA-bd_sf"/>
</dbReference>
<dbReference type="Gene3D" id="1.10.10.10">
    <property type="entry name" value="Winged helix-like DNA-binding domain superfamily/Winged helix DNA-binding domain"/>
    <property type="match status" value="1"/>
</dbReference>
<feature type="domain" description="Schlafen AlbA-2" evidence="1">
    <location>
        <begin position="3"/>
        <end position="108"/>
    </location>
</feature>
<dbReference type="InterPro" id="IPR036388">
    <property type="entry name" value="WH-like_DNA-bd_sf"/>
</dbReference>